<proteinExistence type="predicted"/>
<reference evidence="2" key="1">
    <citation type="journal article" date="2014" name="Int. J. Syst. Evol. Microbiol.">
        <title>Complete genome of a new Firmicutes species belonging to the dominant human colonic microbiota ('Ruminococcus bicirculans') reveals two chromosomes and a selective capacity to utilize plant glucans.</title>
        <authorList>
            <consortium name="NISC Comparative Sequencing Program"/>
            <person name="Wegmann U."/>
            <person name="Louis P."/>
            <person name="Goesmann A."/>
            <person name="Henrissat B."/>
            <person name="Duncan S.H."/>
            <person name="Flint H.J."/>
        </authorList>
    </citation>
    <scope>NUCLEOTIDE SEQUENCE</scope>
    <source>
        <strain evidence="2">CGMCC 1.8884</strain>
    </source>
</reference>
<reference evidence="1" key="4">
    <citation type="submission" date="2023-08" db="EMBL/GenBank/DDBJ databases">
        <authorList>
            <person name="Sun Q."/>
            <person name="Zhou Y."/>
        </authorList>
    </citation>
    <scope>NUCLEOTIDE SEQUENCE</scope>
    <source>
        <strain evidence="2">CGMCC 1.8884</strain>
        <strain evidence="1">CGMCC 1.8885</strain>
    </source>
</reference>
<name>A0AAV4K1D4_9DEIO</name>
<protein>
    <submittedName>
        <fullName evidence="1">Uncharacterized protein</fullName>
    </submittedName>
</protein>
<evidence type="ECO:0000313" key="1">
    <source>
        <dbReference type="EMBL" id="GGI75428.1"/>
    </source>
</evidence>
<dbReference type="Proteomes" id="UP000652720">
    <property type="component" value="Unassembled WGS sequence"/>
</dbReference>
<sequence length="109" mass="11363">MYRAGWYLESGAVATGLDLGEVKPGSAASVVRLLKNTGDQPFSGVQFTLKDDVPGVQVNVGGQPLTPGQTYTAPGLAPGESLRVEYSRAVPAEAEPGTWSAFISIRALV</sequence>
<dbReference type="EMBL" id="BMLZ01000003">
    <property type="protein sequence ID" value="GGP28722.1"/>
    <property type="molecule type" value="Genomic_DNA"/>
</dbReference>
<dbReference type="Proteomes" id="UP000630135">
    <property type="component" value="Unassembled WGS sequence"/>
</dbReference>
<keyword evidence="3" id="KW-1185">Reference proteome</keyword>
<reference evidence="3" key="3">
    <citation type="journal article" date="2019" name="Int. J. Syst. Evol. Microbiol.">
        <title>The Global Catalogue of Microorganisms (GCM) 10K type strain sequencing project: providing services to taxonomists for standard genome sequencing and annotation.</title>
        <authorList>
            <consortium name="The Broad Institute Genomics Platform"/>
            <consortium name="The Broad Institute Genome Sequencing Center for Infectious Disease"/>
            <person name="Wu L."/>
            <person name="Ma J."/>
        </authorList>
    </citation>
    <scope>NUCLEOTIDE SEQUENCE [LARGE SCALE GENOMIC DNA]</scope>
    <source>
        <strain evidence="3">CGMCC 1.8884</strain>
    </source>
</reference>
<gene>
    <name evidence="2" type="ORF">GCM10008021_03730</name>
    <name evidence="1" type="ORF">GCM10010914_07060</name>
</gene>
<comment type="caution">
    <text evidence="1">The sequence shown here is derived from an EMBL/GenBank/DDBJ whole genome shotgun (WGS) entry which is preliminary data.</text>
</comment>
<evidence type="ECO:0000313" key="2">
    <source>
        <dbReference type="EMBL" id="GGP28722.1"/>
    </source>
</evidence>
<dbReference type="EMBL" id="BMMA01000004">
    <property type="protein sequence ID" value="GGI75428.1"/>
    <property type="molecule type" value="Genomic_DNA"/>
</dbReference>
<reference evidence="1" key="2">
    <citation type="journal article" date="2014" name="Int. J. Syst. Evol. Microbiol.">
        <title>Complete genome sequence of Corynebacterium casei LMG S-19264T (=DSM 44701T), isolated from a smear-ripened cheese.</title>
        <authorList>
            <consortium name="US DOE Joint Genome Institute (JGI-PGF)"/>
            <person name="Walter F."/>
            <person name="Albersmeier A."/>
            <person name="Kalinowski J."/>
            <person name="Ruckert C."/>
        </authorList>
    </citation>
    <scope>NUCLEOTIDE SEQUENCE</scope>
    <source>
        <strain evidence="1">CGMCC 1.8885</strain>
    </source>
</reference>
<accession>A0AAV4K1D4</accession>
<dbReference type="RefSeq" id="WP_017869179.1">
    <property type="nucleotide sequence ID" value="NZ_BMLZ01000003.1"/>
</dbReference>
<organism evidence="1 4">
    <name type="scientific">Deinococcus wulumuqiensis</name>
    <dbReference type="NCBI Taxonomy" id="980427"/>
    <lineage>
        <taxon>Bacteria</taxon>
        <taxon>Thermotogati</taxon>
        <taxon>Deinococcota</taxon>
        <taxon>Deinococci</taxon>
        <taxon>Deinococcales</taxon>
        <taxon>Deinococcaceae</taxon>
        <taxon>Deinococcus</taxon>
    </lineage>
</organism>
<evidence type="ECO:0000313" key="4">
    <source>
        <dbReference type="Proteomes" id="UP000652720"/>
    </source>
</evidence>
<evidence type="ECO:0000313" key="3">
    <source>
        <dbReference type="Proteomes" id="UP000630135"/>
    </source>
</evidence>
<dbReference type="AlphaFoldDB" id="A0AAV4K1D4"/>
<dbReference type="GeneID" id="59164553"/>